<dbReference type="EMBL" id="CP059399">
    <property type="protein sequence ID" value="QLY28302.1"/>
    <property type="molecule type" value="Genomic_DNA"/>
</dbReference>
<dbReference type="Proteomes" id="UP000515512">
    <property type="component" value="Chromosome"/>
</dbReference>
<dbReference type="KEGG" id="nhu:H0264_23295"/>
<evidence type="ECO:0000259" key="1">
    <source>
        <dbReference type="Pfam" id="PF04754"/>
    </source>
</evidence>
<reference evidence="2 3" key="1">
    <citation type="submission" date="2020-07" db="EMBL/GenBank/DDBJ databases">
        <authorList>
            <person name="Zhuang K."/>
            <person name="Ran Y."/>
        </authorList>
    </citation>
    <scope>NUCLEOTIDE SEQUENCE [LARGE SCALE GENOMIC DNA]</scope>
    <source>
        <strain evidence="2 3">WCH-YHL-001</strain>
    </source>
</reference>
<gene>
    <name evidence="2" type="ORF">H0264_23295</name>
</gene>
<protein>
    <submittedName>
        <fullName evidence="2">Rpn family recombination-promoting nuclease/putative transposase</fullName>
    </submittedName>
</protein>
<evidence type="ECO:0000313" key="3">
    <source>
        <dbReference type="Proteomes" id="UP000515512"/>
    </source>
</evidence>
<dbReference type="RefSeq" id="WP_181579510.1">
    <property type="nucleotide sequence ID" value="NZ_CP059399.1"/>
</dbReference>
<dbReference type="InterPro" id="IPR006842">
    <property type="entry name" value="Transposase_31"/>
</dbReference>
<accession>A0A7D6V8L8</accession>
<feature type="domain" description="Transposase (putative) YhgA-like" evidence="1">
    <location>
        <begin position="7"/>
        <end position="65"/>
    </location>
</feature>
<dbReference type="Pfam" id="PF04754">
    <property type="entry name" value="Transposase_31"/>
    <property type="match status" value="1"/>
</dbReference>
<keyword evidence="3" id="KW-1185">Reference proteome</keyword>
<evidence type="ECO:0000313" key="2">
    <source>
        <dbReference type="EMBL" id="QLY28302.1"/>
    </source>
</evidence>
<dbReference type="AlphaFoldDB" id="A0A7D6V8L8"/>
<name>A0A7D6V8L8_9NOCA</name>
<proteinExistence type="predicted"/>
<organism evidence="2 3">
    <name type="scientific">Nocardia huaxiensis</name>
    <dbReference type="NCBI Taxonomy" id="2755382"/>
    <lineage>
        <taxon>Bacteria</taxon>
        <taxon>Bacillati</taxon>
        <taxon>Actinomycetota</taxon>
        <taxon>Actinomycetes</taxon>
        <taxon>Mycobacteriales</taxon>
        <taxon>Nocardiaceae</taxon>
        <taxon>Nocardia</taxon>
    </lineage>
</organism>
<sequence>MADSPSNPHDAYFRQVLFQPVNAVGELRAVLPEAVAVRVDWDGLDLQPGSYVPEELQSRFSDVLVKPAVLIWGLLSTNWVPRPRRSS</sequence>